<accession>A0A848RNS3</accession>
<reference evidence="1 2" key="1">
    <citation type="submission" date="2020-04" db="EMBL/GenBank/DDBJ databases">
        <title>Antimicrobial susceptibility and clonality of vaginal-derived multi-drug resistant Mobiluncus isolates in China.</title>
        <authorList>
            <person name="Zhang X."/>
        </authorList>
    </citation>
    <scope>NUCLEOTIDE SEQUENCE [LARGE SCALE GENOMIC DNA]</scope>
    <source>
        <strain evidence="1 2">7</strain>
    </source>
</reference>
<proteinExistence type="predicted"/>
<evidence type="ECO:0000313" key="1">
    <source>
        <dbReference type="EMBL" id="NMW93647.1"/>
    </source>
</evidence>
<dbReference type="Proteomes" id="UP000582487">
    <property type="component" value="Unassembled WGS sequence"/>
</dbReference>
<comment type="caution">
    <text evidence="1">The sequence shown here is derived from an EMBL/GenBank/DDBJ whole genome shotgun (WGS) entry which is preliminary data.</text>
</comment>
<evidence type="ECO:0008006" key="3">
    <source>
        <dbReference type="Google" id="ProtNLM"/>
    </source>
</evidence>
<evidence type="ECO:0000313" key="2">
    <source>
        <dbReference type="Proteomes" id="UP000582487"/>
    </source>
</evidence>
<gene>
    <name evidence="1" type="ORF">HHJ74_08080</name>
</gene>
<sequence>MGGMDEPSRYWWLTGFPSWNPDGSLPMPVLTEEILRAICFGRTDPVTKRVSGGHVWGAIPNGRGKKKHSEFPADWTPETVRDAFYHLIQDRPVIKKNRLEFTGVYLGVEITIECFFVASATETEQVHMFPVRGRGVRLWRNGKEVKVSQKRRK</sequence>
<name>A0A848RNS3_9ACTO</name>
<dbReference type="EMBL" id="JABCUV010000009">
    <property type="protein sequence ID" value="NMW93647.1"/>
    <property type="molecule type" value="Genomic_DNA"/>
</dbReference>
<dbReference type="AlphaFoldDB" id="A0A848RNS3"/>
<protein>
    <recommendedName>
        <fullName evidence="3">Bacterial EndoU nuclease domain-containing protein</fullName>
    </recommendedName>
</protein>
<organism evidence="1 2">
    <name type="scientific">Mobiluncus mulieris</name>
    <dbReference type="NCBI Taxonomy" id="2052"/>
    <lineage>
        <taxon>Bacteria</taxon>
        <taxon>Bacillati</taxon>
        <taxon>Actinomycetota</taxon>
        <taxon>Actinomycetes</taxon>
        <taxon>Actinomycetales</taxon>
        <taxon>Actinomycetaceae</taxon>
        <taxon>Mobiluncus</taxon>
    </lineage>
</organism>